<evidence type="ECO:0000313" key="4">
    <source>
        <dbReference type="WBParaSite" id="PEQ_0000102201-mRNA-1"/>
    </source>
</evidence>
<accession>A0A914RH22</accession>
<dbReference type="SMART" id="SM00254">
    <property type="entry name" value="ShKT"/>
    <property type="match status" value="1"/>
</dbReference>
<name>A0A914RH22_PAREQ</name>
<feature type="domain" description="ShKT" evidence="2">
    <location>
        <begin position="12"/>
        <end position="51"/>
    </location>
</feature>
<sequence>MSILLSEAFHDCVNECCDEHHLCRFWTRIGECSKNPNWMLPNCAKSCATKTGRNFSVKVDSNR</sequence>
<comment type="caution">
    <text evidence="1">Lacks conserved residue(s) required for the propagation of feature annotation.</text>
</comment>
<dbReference type="PROSITE" id="PS51670">
    <property type="entry name" value="SHKT"/>
    <property type="match status" value="1"/>
</dbReference>
<evidence type="ECO:0000259" key="2">
    <source>
        <dbReference type="PROSITE" id="PS51670"/>
    </source>
</evidence>
<proteinExistence type="predicted"/>
<organism evidence="3 4">
    <name type="scientific">Parascaris equorum</name>
    <name type="common">Equine roundworm</name>
    <dbReference type="NCBI Taxonomy" id="6256"/>
    <lineage>
        <taxon>Eukaryota</taxon>
        <taxon>Metazoa</taxon>
        <taxon>Ecdysozoa</taxon>
        <taxon>Nematoda</taxon>
        <taxon>Chromadorea</taxon>
        <taxon>Rhabditida</taxon>
        <taxon>Spirurina</taxon>
        <taxon>Ascaridomorpha</taxon>
        <taxon>Ascaridoidea</taxon>
        <taxon>Ascarididae</taxon>
        <taxon>Parascaris</taxon>
    </lineage>
</organism>
<protein>
    <submittedName>
        <fullName evidence="4">ShKT domain-containing protein</fullName>
    </submittedName>
</protein>
<evidence type="ECO:0000313" key="3">
    <source>
        <dbReference type="Proteomes" id="UP000887564"/>
    </source>
</evidence>
<dbReference type="InterPro" id="IPR003582">
    <property type="entry name" value="ShKT_dom"/>
</dbReference>
<dbReference type="WBParaSite" id="PEQ_0000102201-mRNA-1">
    <property type="protein sequence ID" value="PEQ_0000102201-mRNA-1"/>
    <property type="gene ID" value="PEQ_0000102201"/>
</dbReference>
<evidence type="ECO:0000256" key="1">
    <source>
        <dbReference type="PROSITE-ProRule" id="PRU01005"/>
    </source>
</evidence>
<keyword evidence="3" id="KW-1185">Reference proteome</keyword>
<dbReference type="Proteomes" id="UP000887564">
    <property type="component" value="Unplaced"/>
</dbReference>
<reference evidence="4" key="1">
    <citation type="submission" date="2022-11" db="UniProtKB">
        <authorList>
            <consortium name="WormBaseParasite"/>
        </authorList>
    </citation>
    <scope>IDENTIFICATION</scope>
</reference>
<dbReference type="Pfam" id="PF01549">
    <property type="entry name" value="ShK"/>
    <property type="match status" value="1"/>
</dbReference>
<dbReference type="AlphaFoldDB" id="A0A914RH22"/>